<dbReference type="Gene3D" id="3.80.10.10">
    <property type="entry name" value="Ribonuclease Inhibitor"/>
    <property type="match status" value="8"/>
</dbReference>
<accession>A0A940IE32</accession>
<dbReference type="InterPro" id="IPR053139">
    <property type="entry name" value="Surface_bspA-like"/>
</dbReference>
<dbReference type="InterPro" id="IPR032675">
    <property type="entry name" value="LRR_dom_sf"/>
</dbReference>
<dbReference type="EMBL" id="JADIMV010000021">
    <property type="protein sequence ID" value="MBO8439229.1"/>
    <property type="molecule type" value="Genomic_DNA"/>
</dbReference>
<proteinExistence type="predicted"/>
<protein>
    <submittedName>
        <fullName evidence="2">Leucine-rich repeat domain-containing protein</fullName>
    </submittedName>
</protein>
<comment type="caution">
    <text evidence="2">The sequence shown here is derived from an EMBL/GenBank/DDBJ whole genome shotgun (WGS) entry which is preliminary data.</text>
</comment>
<dbReference type="SUPFAM" id="SSF52058">
    <property type="entry name" value="L domain-like"/>
    <property type="match status" value="3"/>
</dbReference>
<dbReference type="Proteomes" id="UP000712007">
    <property type="component" value="Unassembled WGS sequence"/>
</dbReference>
<reference evidence="2" key="2">
    <citation type="journal article" date="2021" name="PeerJ">
        <title>Extensive microbial diversity within the chicken gut microbiome revealed by metagenomics and culture.</title>
        <authorList>
            <person name="Gilroy R."/>
            <person name="Ravi A."/>
            <person name="Getino M."/>
            <person name="Pursley I."/>
            <person name="Horton D.L."/>
            <person name="Alikhan N.F."/>
            <person name="Baker D."/>
            <person name="Gharbi K."/>
            <person name="Hall N."/>
            <person name="Watson M."/>
            <person name="Adriaenssens E.M."/>
            <person name="Foster-Nyarko E."/>
            <person name="Jarju S."/>
            <person name="Secka A."/>
            <person name="Antonio M."/>
            <person name="Oren A."/>
            <person name="Chaudhuri R.R."/>
            <person name="La Ragione R."/>
            <person name="Hildebrand F."/>
            <person name="Pallen M.J."/>
        </authorList>
    </citation>
    <scope>NUCLEOTIDE SEQUENCE</scope>
    <source>
        <strain evidence="2">3924</strain>
    </source>
</reference>
<evidence type="ECO:0000313" key="2">
    <source>
        <dbReference type="EMBL" id="MBO8439229.1"/>
    </source>
</evidence>
<gene>
    <name evidence="2" type="ORF">IAC51_01100</name>
</gene>
<evidence type="ECO:0000256" key="1">
    <source>
        <dbReference type="SAM" id="SignalP"/>
    </source>
</evidence>
<dbReference type="AlphaFoldDB" id="A0A940IE32"/>
<name>A0A940IE32_9BACT</name>
<dbReference type="PANTHER" id="PTHR45661">
    <property type="entry name" value="SURFACE ANTIGEN"/>
    <property type="match status" value="1"/>
</dbReference>
<sequence>MRQMLPLMLLMCGCAVARGADIAVKYKGNTLYFNVVAEDSVELTYSDKSRNNYPGLVNLHLPFTIEYDKHVYIVRGIGEEAMAWCSTLHTVYFNEHSNIRYIGKGAFAGCASLTQFEIPEAVTRIEDFTFAWSGLQYINIHDNITSIGNRAFSNCSYMDSLYMSKNVTSIGDFAFTKCTRLLFFRFPEQLKKLGFDVLMNSDNIKDVYYDAIDCSSAGTYYDKKNRCIRTALSDLKQLSFVHFGKKVKNIPAYLLYNCKSIDRIELPSTVEVINEYAFEETQWLKDQPEGIVYINHTAYAYKGVRSGVKNIVIKEGTRYISPYCFMGFKDAVRIDFCAEERVIGKNAFTGCWTLPNVDLPTDLDSIGPFAFSGCGALEDIKFNRNIRAIDAYCFSKCGSLVEVSIPNTVTYLGEGVFYKCDGLYKLDLPDELVKIPDGVCAKCPNLVELKLPVKSDSLGVYAFDGCVRLESISLPDGVEYVGERAFNGCSSLTDLDLGSRRKYVGDYAFSGCTSLYNIDLESVWYLGNRVFNGCHELRRIWFGDEIEHIGNWACYRLENVSEINLSQAISYIGKSAFEGCTFLHKLSIMGDSTVIDNQAFAGCSSLENLTLSPGVRVIGEKAFWSCRSLPTVSLPDSAYSISADAFAKCSALESVTTGSGTRNIGTGAFAECGNLRKVNLNSRLEVISDYAFKECYALDSLVMPDELRHIGYQAFFGTALTGVTIPLKVEYIGTGAFGDCRRLSSVDYKARYCTFAGSSLGVFRNTADTLSVNIDPLVEVLPENLFAYTNVRSVSLPNSITDIQRHVFYRCRELESVEINPYGGLVIDNEAFAESKWESANRADGVTYMNDIAMYVYGTVGDTLTVREGTTIIAANFATGNKNVKTLVLPNTVQVIGRDAFYDCTGLREVTLPESLNTVMDGAFQNCAIEGTLTFPKTMVSVGASAFANCDSLDKVVISDAKMSIGFGAFAGSEYIDTVLCGNKLARMDDGAFAYCSSLKYFAPKAPEKRQRETFILPGSIDTLHYSVFSNCGFEGVIELPNSVKTVEGRAFAGCSKIDEIVIGVNVSDFDVSALIDMDYLLRIRCGELNEVYAADASGLYDKQKTAMLRCPSGRGGEVTVGGGVKTVGRRAFENCQFISEITGMKNVEKVDDYAFRGCKNMVKISFGEKLAELGRDVFEDCERLTDIVVHKDNAKYRSEDGILYSADMTELIMCPPGRTGEVRIPASVTKIADYAFANCTKLTSVLIPRSVTYTGENAFYGTTCRRMKI</sequence>
<feature type="signal peptide" evidence="1">
    <location>
        <begin position="1"/>
        <end position="19"/>
    </location>
</feature>
<reference evidence="2" key="1">
    <citation type="submission" date="2020-10" db="EMBL/GenBank/DDBJ databases">
        <authorList>
            <person name="Gilroy R."/>
        </authorList>
    </citation>
    <scope>NUCLEOTIDE SEQUENCE</scope>
    <source>
        <strain evidence="2">3924</strain>
    </source>
</reference>
<dbReference type="Pfam" id="PF13306">
    <property type="entry name" value="LRR_5"/>
    <property type="match status" value="9"/>
</dbReference>
<dbReference type="PANTHER" id="PTHR45661:SF3">
    <property type="entry name" value="IG-LIKE DOMAIN-CONTAINING PROTEIN"/>
    <property type="match status" value="1"/>
</dbReference>
<feature type="chain" id="PRO_5038017728" evidence="1">
    <location>
        <begin position="20"/>
        <end position="1270"/>
    </location>
</feature>
<evidence type="ECO:0000313" key="3">
    <source>
        <dbReference type="Proteomes" id="UP000712007"/>
    </source>
</evidence>
<keyword evidence="1" id="KW-0732">Signal</keyword>
<organism evidence="2 3">
    <name type="scientific">Candidatus Aphodosoma intestinipullorum</name>
    <dbReference type="NCBI Taxonomy" id="2840674"/>
    <lineage>
        <taxon>Bacteria</taxon>
        <taxon>Pseudomonadati</taxon>
        <taxon>Bacteroidota</taxon>
        <taxon>Bacteroidia</taxon>
        <taxon>Bacteroidales</taxon>
        <taxon>Candidatus Aphodosoma</taxon>
    </lineage>
</organism>
<dbReference type="InterPro" id="IPR026906">
    <property type="entry name" value="LRR_5"/>
</dbReference>